<proteinExistence type="inferred from homology"/>
<evidence type="ECO:0000256" key="7">
    <source>
        <dbReference type="ARBA" id="ARBA00022882"/>
    </source>
</evidence>
<dbReference type="InterPro" id="IPR021789">
    <property type="entry name" value="KHA_dom"/>
</dbReference>
<accession>A0ABR0CNI3</accession>
<evidence type="ECO:0000256" key="5">
    <source>
        <dbReference type="ARBA" id="ARBA00022692"/>
    </source>
</evidence>
<protein>
    <submittedName>
        <fullName evidence="16">Uncharacterized protein</fullName>
    </submittedName>
</protein>
<feature type="domain" description="Cyclic nucleotide-binding" evidence="14">
    <location>
        <begin position="277"/>
        <end position="368"/>
    </location>
</feature>
<evidence type="ECO:0000256" key="8">
    <source>
        <dbReference type="ARBA" id="ARBA00022958"/>
    </source>
</evidence>
<comment type="similarity">
    <text evidence="2">Belongs to the potassium channel family. Plant (TC 1.A.1.4) subfamily.</text>
</comment>
<feature type="transmembrane region" description="Helical" evidence="13">
    <location>
        <begin position="208"/>
        <end position="226"/>
    </location>
</feature>
<keyword evidence="9 13" id="KW-1133">Transmembrane helix</keyword>
<dbReference type="InterPro" id="IPR045319">
    <property type="entry name" value="KAT/AKT"/>
</dbReference>
<evidence type="ECO:0000256" key="4">
    <source>
        <dbReference type="ARBA" id="ARBA00022538"/>
    </source>
</evidence>
<dbReference type="InterPro" id="IPR014710">
    <property type="entry name" value="RmlC-like_jellyroll"/>
</dbReference>
<keyword evidence="17" id="KW-1185">Reference proteome</keyword>
<dbReference type="InterPro" id="IPR000595">
    <property type="entry name" value="cNMP-bd_dom"/>
</dbReference>
<dbReference type="SUPFAM" id="SSF81324">
    <property type="entry name" value="Voltage-gated potassium channels"/>
    <property type="match status" value="1"/>
</dbReference>
<keyword evidence="4" id="KW-0633">Potassium transport</keyword>
<evidence type="ECO:0000256" key="9">
    <source>
        <dbReference type="ARBA" id="ARBA00022989"/>
    </source>
</evidence>
<gene>
    <name evidence="16" type="ORF">RD792_014087</name>
</gene>
<keyword evidence="3" id="KW-0813">Transport</keyword>
<keyword evidence="12" id="KW-0407">Ion channel</keyword>
<evidence type="ECO:0000256" key="6">
    <source>
        <dbReference type="ARBA" id="ARBA00022826"/>
    </source>
</evidence>
<evidence type="ECO:0000256" key="10">
    <source>
        <dbReference type="ARBA" id="ARBA00023065"/>
    </source>
</evidence>
<dbReference type="Gene3D" id="2.60.120.10">
    <property type="entry name" value="Jelly Rolls"/>
    <property type="match status" value="1"/>
</dbReference>
<keyword evidence="8" id="KW-0630">Potassium</keyword>
<evidence type="ECO:0000256" key="1">
    <source>
        <dbReference type="ARBA" id="ARBA00004141"/>
    </source>
</evidence>
<keyword evidence="5 13" id="KW-0812">Transmembrane</keyword>
<evidence type="ECO:0000313" key="17">
    <source>
        <dbReference type="Proteomes" id="UP001291926"/>
    </source>
</evidence>
<evidence type="ECO:0000256" key="11">
    <source>
        <dbReference type="ARBA" id="ARBA00023136"/>
    </source>
</evidence>
<comment type="subcellular location">
    <subcellularLocation>
        <location evidence="1">Membrane</location>
        <topology evidence="1">Multi-pass membrane protein</topology>
    </subcellularLocation>
</comment>
<dbReference type="SMART" id="SM00100">
    <property type="entry name" value="cNMP"/>
    <property type="match status" value="1"/>
</dbReference>
<feature type="domain" description="KHA" evidence="15">
    <location>
        <begin position="425"/>
        <end position="501"/>
    </location>
</feature>
<comment type="caution">
    <text evidence="16">The sequence shown here is derived from an EMBL/GenBank/DDBJ whole genome shotgun (WGS) entry which is preliminary data.</text>
</comment>
<dbReference type="PANTHER" id="PTHR45743:SF2">
    <property type="entry name" value="POTASSIUM CHANNEL AKT1"/>
    <property type="match status" value="1"/>
</dbReference>
<dbReference type="InterPro" id="IPR003938">
    <property type="entry name" value="K_chnl_volt-dep_EAG/ELK/ERG"/>
</dbReference>
<dbReference type="InterPro" id="IPR005821">
    <property type="entry name" value="Ion_trans_dom"/>
</dbReference>
<evidence type="ECO:0000259" key="14">
    <source>
        <dbReference type="PROSITE" id="PS50042"/>
    </source>
</evidence>
<dbReference type="InterPro" id="IPR018490">
    <property type="entry name" value="cNMP-bd_dom_sf"/>
</dbReference>
<dbReference type="PROSITE" id="PS51490">
    <property type="entry name" value="KHA"/>
    <property type="match status" value="1"/>
</dbReference>
<dbReference type="CDD" id="cd00038">
    <property type="entry name" value="CAP_ED"/>
    <property type="match status" value="1"/>
</dbReference>
<name>A0ABR0CNI3_9LAMI</name>
<evidence type="ECO:0000259" key="15">
    <source>
        <dbReference type="PROSITE" id="PS51490"/>
    </source>
</evidence>
<reference evidence="16 17" key="1">
    <citation type="journal article" date="2023" name="bioRxiv">
        <title>Genome report: Whole genome sequence and annotation of Penstemon davidsonii.</title>
        <authorList>
            <person name="Ostevik K.L."/>
            <person name="Alabady M."/>
            <person name="Zhang M."/>
            <person name="Rausher M.D."/>
        </authorList>
    </citation>
    <scope>NUCLEOTIDE SEQUENCE [LARGE SCALE GENOMIC DNA]</scope>
    <source>
        <strain evidence="16">DNT005</strain>
        <tissue evidence="16">Whole leaf</tissue>
    </source>
</reference>
<organism evidence="16 17">
    <name type="scientific">Penstemon davidsonii</name>
    <dbReference type="NCBI Taxonomy" id="160366"/>
    <lineage>
        <taxon>Eukaryota</taxon>
        <taxon>Viridiplantae</taxon>
        <taxon>Streptophyta</taxon>
        <taxon>Embryophyta</taxon>
        <taxon>Tracheophyta</taxon>
        <taxon>Spermatophyta</taxon>
        <taxon>Magnoliopsida</taxon>
        <taxon>eudicotyledons</taxon>
        <taxon>Gunneridae</taxon>
        <taxon>Pentapetalae</taxon>
        <taxon>asterids</taxon>
        <taxon>lamiids</taxon>
        <taxon>Lamiales</taxon>
        <taxon>Plantaginaceae</taxon>
        <taxon>Cheloneae</taxon>
        <taxon>Penstemon</taxon>
    </lineage>
</organism>
<keyword evidence="6" id="KW-0631">Potassium channel</keyword>
<evidence type="ECO:0000256" key="3">
    <source>
        <dbReference type="ARBA" id="ARBA00022448"/>
    </source>
</evidence>
<dbReference type="EMBL" id="JAYDYQ010002687">
    <property type="protein sequence ID" value="KAK4478599.1"/>
    <property type="molecule type" value="Genomic_DNA"/>
</dbReference>
<dbReference type="PRINTS" id="PR01463">
    <property type="entry name" value="EAGCHANLFMLY"/>
</dbReference>
<feature type="transmembrane region" description="Helical" evidence="13">
    <location>
        <begin position="176"/>
        <end position="196"/>
    </location>
</feature>
<evidence type="ECO:0000256" key="13">
    <source>
        <dbReference type="SAM" id="Phobius"/>
    </source>
</evidence>
<dbReference type="SUPFAM" id="SSF51206">
    <property type="entry name" value="cAMP-binding domain-like"/>
    <property type="match status" value="1"/>
</dbReference>
<keyword evidence="7" id="KW-0851">Voltage-gated channel</keyword>
<sequence>VWETFLVVLVVYTAWASPFEFGFLDKPKGPLSIVDNVVNLFFAIDIVLTFFVAYLDRTTYLLTDKQKQIALNYATSCLALDVISTIPSELVHIISPESYGLFNMLRLWRLKRLGALFSRLEKGRNFDHFWLTCAKLICVTLFSVHCAGCFYYLLAAHYRAKTRDRAPISDFLQLSLWTRYITSMYWSITTLTTVGYGDYLRAENTSEMIFDIWYMLFNLVLASYLIGNVTKMMIHETSNTLQFRDRYDQLPSLKFLIEGSSTISPSLLYSLVDEVYLFRGVSSDLLFQLVSEMKAEYFRPKGDVILQNEAPTDFYILLDGAVVVGEAKTGDICGEIGVLCFRPQPFTVRKKRISLLLRLDRATFLNIVRANFRDGTIIMNNLLQHMKDIKDQYPVMEEILLETAKDIAESSTSISSVDNVTGTAKVTVSCPGKGDFVGKIVFLPHSFEELLEISRKMYGVIDGKFIMSKDGGAVIDDIEVIRNGDHLVFVSDIETDVQKYN</sequence>
<dbReference type="Pfam" id="PF11834">
    <property type="entry name" value="KHA"/>
    <property type="match status" value="1"/>
</dbReference>
<dbReference type="Gene3D" id="1.10.287.70">
    <property type="match status" value="1"/>
</dbReference>
<dbReference type="PANTHER" id="PTHR45743">
    <property type="entry name" value="POTASSIUM CHANNEL AKT1"/>
    <property type="match status" value="1"/>
</dbReference>
<keyword evidence="10" id="KW-0406">Ion transport</keyword>
<feature type="non-terminal residue" evidence="16">
    <location>
        <position position="1"/>
    </location>
</feature>
<evidence type="ECO:0000313" key="16">
    <source>
        <dbReference type="EMBL" id="KAK4478599.1"/>
    </source>
</evidence>
<evidence type="ECO:0000256" key="2">
    <source>
        <dbReference type="ARBA" id="ARBA00007929"/>
    </source>
</evidence>
<feature type="transmembrane region" description="Helical" evidence="13">
    <location>
        <begin position="40"/>
        <end position="57"/>
    </location>
</feature>
<evidence type="ECO:0000256" key="12">
    <source>
        <dbReference type="ARBA" id="ARBA00023303"/>
    </source>
</evidence>
<feature type="transmembrane region" description="Helical" evidence="13">
    <location>
        <begin position="129"/>
        <end position="155"/>
    </location>
</feature>
<keyword evidence="11 13" id="KW-0472">Membrane</keyword>
<dbReference type="Proteomes" id="UP001291926">
    <property type="component" value="Unassembled WGS sequence"/>
</dbReference>
<dbReference type="Pfam" id="PF00520">
    <property type="entry name" value="Ion_trans"/>
    <property type="match status" value="1"/>
</dbReference>
<dbReference type="PROSITE" id="PS50042">
    <property type="entry name" value="CNMP_BINDING_3"/>
    <property type="match status" value="1"/>
</dbReference>